<feature type="region of interest" description="Disordered" evidence="1">
    <location>
        <begin position="1"/>
        <end position="43"/>
    </location>
</feature>
<organism evidence="2 3">
    <name type="scientific">Tropilaelaps mercedesae</name>
    <dbReference type="NCBI Taxonomy" id="418985"/>
    <lineage>
        <taxon>Eukaryota</taxon>
        <taxon>Metazoa</taxon>
        <taxon>Ecdysozoa</taxon>
        <taxon>Arthropoda</taxon>
        <taxon>Chelicerata</taxon>
        <taxon>Arachnida</taxon>
        <taxon>Acari</taxon>
        <taxon>Parasitiformes</taxon>
        <taxon>Mesostigmata</taxon>
        <taxon>Gamasina</taxon>
        <taxon>Dermanyssoidea</taxon>
        <taxon>Laelapidae</taxon>
        <taxon>Tropilaelaps</taxon>
    </lineage>
</organism>
<proteinExistence type="predicted"/>
<comment type="caution">
    <text evidence="2">The sequence shown here is derived from an EMBL/GenBank/DDBJ whole genome shotgun (WGS) entry which is preliminary data.</text>
</comment>
<dbReference type="EMBL" id="MNPL01017943">
    <property type="protein sequence ID" value="OQR70308.1"/>
    <property type="molecule type" value="Genomic_DNA"/>
</dbReference>
<evidence type="ECO:0000313" key="2">
    <source>
        <dbReference type="EMBL" id="OQR70308.1"/>
    </source>
</evidence>
<evidence type="ECO:0000256" key="1">
    <source>
        <dbReference type="SAM" id="MobiDB-lite"/>
    </source>
</evidence>
<feature type="compositionally biased region" description="Basic and acidic residues" evidence="1">
    <location>
        <begin position="101"/>
        <end position="112"/>
    </location>
</feature>
<feature type="compositionally biased region" description="Polar residues" evidence="1">
    <location>
        <begin position="372"/>
        <end position="385"/>
    </location>
</feature>
<dbReference type="Proteomes" id="UP000192247">
    <property type="component" value="Unassembled WGS sequence"/>
</dbReference>
<evidence type="ECO:0000313" key="3">
    <source>
        <dbReference type="Proteomes" id="UP000192247"/>
    </source>
</evidence>
<feature type="region of interest" description="Disordered" evidence="1">
    <location>
        <begin position="300"/>
        <end position="400"/>
    </location>
</feature>
<feature type="compositionally biased region" description="Low complexity" evidence="1">
    <location>
        <begin position="13"/>
        <end position="23"/>
    </location>
</feature>
<gene>
    <name evidence="2" type="ORF">BIW11_11710</name>
</gene>
<accession>A0A1V9XAB9</accession>
<keyword evidence="3" id="KW-1185">Reference proteome</keyword>
<feature type="compositionally biased region" description="Polar residues" evidence="1">
    <location>
        <begin position="300"/>
        <end position="318"/>
    </location>
</feature>
<dbReference type="InParanoid" id="A0A1V9XAB9"/>
<reference evidence="2 3" key="1">
    <citation type="journal article" date="2017" name="Gigascience">
        <title>Draft genome of the honey bee ectoparasitic mite, Tropilaelaps mercedesae, is shaped by the parasitic life history.</title>
        <authorList>
            <person name="Dong X."/>
            <person name="Armstrong S.D."/>
            <person name="Xia D."/>
            <person name="Makepeace B.L."/>
            <person name="Darby A.C."/>
            <person name="Kadowaki T."/>
        </authorList>
    </citation>
    <scope>NUCLEOTIDE SEQUENCE [LARGE SCALE GENOMIC DNA]</scope>
    <source>
        <strain evidence="2">Wuxi-XJTLU</strain>
    </source>
</reference>
<feature type="compositionally biased region" description="Polar residues" evidence="1">
    <location>
        <begin position="114"/>
        <end position="128"/>
    </location>
</feature>
<feature type="region of interest" description="Disordered" evidence="1">
    <location>
        <begin position="182"/>
        <end position="202"/>
    </location>
</feature>
<sequence>MPTPSCENKAFEQQQQPQGFQLQPRTSTGGGSGAGDELPTIMVQSATPVATPVLEHKVFHVVQPTTLEAEQPEEMRSLSRSVSSSQGSHGQSSYRHSHSSSRWEEDLRKFRSESLGTSSRATQRPSSLMSTCSFEAYNPPAFDSDNSAQMSSIFEPETEAGLYDDDNGTGAVDIECRQYGESAQQDNAHGSNSQGGAQTTVSQVRVDESCERIASARRPEEPHAAVEATVTGTRPGFGTNVKPVAKGGPGPEVICIELEPPTPTTDEYPMLERGVISFQSPLEVCLPPNCASTVCQRHSMSSSSSTADGEQLCSTDNTEAMPPSPSSSSSEYHCTQHNSSLPSQPHDENSIDQTNGTVFPRAGSRETPAIVASNSNSNITVTTAHNVKHSEPRSSTTPPV</sequence>
<dbReference type="AlphaFoldDB" id="A0A1V9XAB9"/>
<feature type="compositionally biased region" description="Polar residues" evidence="1">
    <location>
        <begin position="331"/>
        <end position="343"/>
    </location>
</feature>
<protein>
    <submittedName>
        <fullName evidence="2">Uncharacterized protein</fullName>
    </submittedName>
</protein>
<feature type="compositionally biased region" description="Low complexity" evidence="1">
    <location>
        <begin position="78"/>
        <end position="94"/>
    </location>
</feature>
<name>A0A1V9XAB9_9ACAR</name>
<feature type="region of interest" description="Disordered" evidence="1">
    <location>
        <begin position="65"/>
        <end position="128"/>
    </location>
</feature>